<dbReference type="GO" id="GO:0005768">
    <property type="term" value="C:endosome"/>
    <property type="evidence" value="ECO:0007669"/>
    <property type="project" value="TreeGrafter"/>
</dbReference>
<keyword evidence="5" id="KW-0677">Repeat</keyword>
<feature type="region of interest" description="Disordered" evidence="7">
    <location>
        <begin position="541"/>
        <end position="584"/>
    </location>
</feature>
<feature type="compositionally biased region" description="Polar residues" evidence="7">
    <location>
        <begin position="572"/>
        <end position="584"/>
    </location>
</feature>
<comment type="similarity">
    <text evidence="2">Belongs to the epsin family.</text>
</comment>
<dbReference type="InterPro" id="IPR013809">
    <property type="entry name" value="ENTH"/>
</dbReference>
<dbReference type="SUPFAM" id="SSF48464">
    <property type="entry name" value="ENTH/VHS domain"/>
    <property type="match status" value="1"/>
</dbReference>
<dbReference type="SMART" id="SM00273">
    <property type="entry name" value="ENTH"/>
    <property type="match status" value="1"/>
</dbReference>
<keyword evidence="10" id="KW-1185">Reference proteome</keyword>
<evidence type="ECO:0000259" key="8">
    <source>
        <dbReference type="PROSITE" id="PS50942"/>
    </source>
</evidence>
<dbReference type="FunFam" id="1.25.40.90:FF:000002">
    <property type="entry name" value="epsin-2 isoform X1"/>
    <property type="match status" value="1"/>
</dbReference>
<evidence type="ECO:0000256" key="2">
    <source>
        <dbReference type="ARBA" id="ARBA00010130"/>
    </source>
</evidence>
<organism evidence="9 10">
    <name type="scientific">Rhynchophorus ferrugineus</name>
    <name type="common">Red palm weevil</name>
    <name type="synonym">Curculio ferrugineus</name>
    <dbReference type="NCBI Taxonomy" id="354439"/>
    <lineage>
        <taxon>Eukaryota</taxon>
        <taxon>Metazoa</taxon>
        <taxon>Ecdysozoa</taxon>
        <taxon>Arthropoda</taxon>
        <taxon>Hexapoda</taxon>
        <taxon>Insecta</taxon>
        <taxon>Pterygota</taxon>
        <taxon>Neoptera</taxon>
        <taxon>Endopterygota</taxon>
        <taxon>Coleoptera</taxon>
        <taxon>Polyphaga</taxon>
        <taxon>Cucujiformia</taxon>
        <taxon>Curculionidae</taxon>
        <taxon>Dryophthorinae</taxon>
        <taxon>Rhynchophorus</taxon>
    </lineage>
</organism>
<dbReference type="GO" id="GO:0005886">
    <property type="term" value="C:plasma membrane"/>
    <property type="evidence" value="ECO:0007669"/>
    <property type="project" value="TreeGrafter"/>
</dbReference>
<dbReference type="PANTHER" id="PTHR12276:SF115">
    <property type="entry name" value="FI19443P1"/>
    <property type="match status" value="1"/>
</dbReference>
<accession>A0A834IPS4</accession>
<feature type="region of interest" description="Disordered" evidence="7">
    <location>
        <begin position="418"/>
        <end position="439"/>
    </location>
</feature>
<dbReference type="GO" id="GO:0005543">
    <property type="term" value="F:phospholipid binding"/>
    <property type="evidence" value="ECO:0007669"/>
    <property type="project" value="TreeGrafter"/>
</dbReference>
<protein>
    <recommendedName>
        <fullName evidence="8">ENTH domain-containing protein</fullName>
    </recommendedName>
</protein>
<dbReference type="EMBL" id="JAACXV010000160">
    <property type="protein sequence ID" value="KAF7282697.1"/>
    <property type="molecule type" value="Genomic_DNA"/>
</dbReference>
<dbReference type="PROSITE" id="PS50942">
    <property type="entry name" value="ENTH"/>
    <property type="match status" value="1"/>
</dbReference>
<evidence type="ECO:0000256" key="1">
    <source>
        <dbReference type="ARBA" id="ARBA00004496"/>
    </source>
</evidence>
<comment type="subcellular location">
    <subcellularLocation>
        <location evidence="1">Cytoplasm</location>
    </subcellularLocation>
</comment>
<sequence>MRRGSHDMQMNVAGIRRNIKNFAHNYSDAQKKVREATSNDPWGPSSTIMAEIADLTYNVVAFSEIMQMIWKRLNDHGKNWRHVYKALVLLEYLIKTGSEKVGQQCKENIYAIQTLKEFQHLEEGKDQGQNVREKAKQLVNLLKDDERLKNERSRALKAKERFAQSASGFGSDGGLDTPTSPRYPAFRGEWSNKESADVSREIEIARPQTAGEEELQLQLALAMSREEAEQEEQKRKSDDVRLQLALSQSQQDFKKSQEKMHQSHIVDLLDVNLGGDPTPVDPWGMPQPPRPQSLDLNMFGFGQVPTAPWSSSSLSSPPQRSSPNIDPWLPAATAAATNTTPKMDPWGMNAPVSPPAGSLSPVNVPPASETKADPWSPASQGSSTDLDEFDVITNRNRAASPKSNGNITVSDPFELNLLGDSLPSAGPSPSTGATKKTPQSFLGENSALVNLDNLVTTSKPNNPTLAANPFSDPTVPPVPRPVFNTQPPKPSINEIKQQSFAQFGTSPQNPLGAFGGSPSYGLSSTDQFPAVAKNNGTALAGQSQGAISDPWTPMATGSAPINGNGNVGTPWMKTTNEPANPFLS</sequence>
<dbReference type="SMART" id="SM00726">
    <property type="entry name" value="UIM"/>
    <property type="match status" value="2"/>
</dbReference>
<dbReference type="AlphaFoldDB" id="A0A834IPS4"/>
<gene>
    <name evidence="9" type="ORF">GWI33_002163</name>
</gene>
<dbReference type="GO" id="GO:0030276">
    <property type="term" value="F:clathrin binding"/>
    <property type="evidence" value="ECO:0007669"/>
    <property type="project" value="TreeGrafter"/>
</dbReference>
<dbReference type="CDD" id="cd16990">
    <property type="entry name" value="ENTH_Epsin"/>
    <property type="match status" value="1"/>
</dbReference>
<dbReference type="OrthoDB" id="4033880at2759"/>
<evidence type="ECO:0000256" key="6">
    <source>
        <dbReference type="ARBA" id="ARBA00023121"/>
    </source>
</evidence>
<dbReference type="GO" id="GO:0006897">
    <property type="term" value="P:endocytosis"/>
    <property type="evidence" value="ECO:0007669"/>
    <property type="project" value="TreeGrafter"/>
</dbReference>
<evidence type="ECO:0000256" key="4">
    <source>
        <dbReference type="ARBA" id="ARBA00022553"/>
    </source>
</evidence>
<dbReference type="Gene3D" id="1.25.40.90">
    <property type="match status" value="1"/>
</dbReference>
<proteinExistence type="inferred from homology"/>
<dbReference type="GO" id="GO:0030125">
    <property type="term" value="C:clathrin vesicle coat"/>
    <property type="evidence" value="ECO:0007669"/>
    <property type="project" value="TreeGrafter"/>
</dbReference>
<reference evidence="9" key="1">
    <citation type="submission" date="2020-08" db="EMBL/GenBank/DDBJ databases">
        <title>Genome sequencing and assembly of the red palm weevil Rhynchophorus ferrugineus.</title>
        <authorList>
            <person name="Dias G.B."/>
            <person name="Bergman C.M."/>
            <person name="Manee M."/>
        </authorList>
    </citation>
    <scope>NUCLEOTIDE SEQUENCE</scope>
    <source>
        <strain evidence="9">AA-2017</strain>
        <tissue evidence="9">Whole larva</tissue>
    </source>
</reference>
<feature type="region of interest" description="Disordered" evidence="7">
    <location>
        <begin position="503"/>
        <end position="529"/>
    </location>
</feature>
<name>A0A834IPS4_RHYFE</name>
<keyword evidence="3" id="KW-0963">Cytoplasm</keyword>
<comment type="caution">
    <text evidence="9">The sequence shown here is derived from an EMBL/GenBank/DDBJ whole genome shotgun (WGS) entry which is preliminary data.</text>
</comment>
<feature type="domain" description="ENTH" evidence="8">
    <location>
        <begin position="21"/>
        <end position="152"/>
    </location>
</feature>
<feature type="compositionally biased region" description="Polar residues" evidence="7">
    <location>
        <begin position="427"/>
        <end position="439"/>
    </location>
</feature>
<evidence type="ECO:0000256" key="5">
    <source>
        <dbReference type="ARBA" id="ARBA00022737"/>
    </source>
</evidence>
<dbReference type="PANTHER" id="PTHR12276">
    <property type="entry name" value="EPSIN/ENT-RELATED"/>
    <property type="match status" value="1"/>
</dbReference>
<dbReference type="Proteomes" id="UP000625711">
    <property type="component" value="Unassembled WGS sequence"/>
</dbReference>
<keyword evidence="6" id="KW-0446">Lipid-binding</keyword>
<feature type="region of interest" description="Disordered" evidence="7">
    <location>
        <begin position="306"/>
        <end position="389"/>
    </location>
</feature>
<dbReference type="InterPro" id="IPR003903">
    <property type="entry name" value="UIM_dom"/>
</dbReference>
<dbReference type="Pfam" id="PF01417">
    <property type="entry name" value="ENTH"/>
    <property type="match status" value="1"/>
</dbReference>
<evidence type="ECO:0000256" key="3">
    <source>
        <dbReference type="ARBA" id="ARBA00022490"/>
    </source>
</evidence>
<evidence type="ECO:0000313" key="10">
    <source>
        <dbReference type="Proteomes" id="UP000625711"/>
    </source>
</evidence>
<evidence type="ECO:0000313" key="9">
    <source>
        <dbReference type="EMBL" id="KAF7282697.1"/>
    </source>
</evidence>
<keyword evidence="4" id="KW-0597">Phosphoprotein</keyword>
<feature type="compositionally biased region" description="Low complexity" evidence="7">
    <location>
        <begin position="306"/>
        <end position="323"/>
    </location>
</feature>
<feature type="compositionally biased region" description="Low complexity" evidence="7">
    <location>
        <begin position="331"/>
        <end position="340"/>
    </location>
</feature>
<dbReference type="InterPro" id="IPR008942">
    <property type="entry name" value="ENTH_VHS"/>
</dbReference>
<dbReference type="PROSITE" id="PS50330">
    <property type="entry name" value="UIM"/>
    <property type="match status" value="2"/>
</dbReference>
<evidence type="ECO:0000256" key="7">
    <source>
        <dbReference type="SAM" id="MobiDB-lite"/>
    </source>
</evidence>